<keyword evidence="6" id="KW-1185">Reference proteome</keyword>
<organism evidence="5 6">
    <name type="scientific">Diplocarpon rosae</name>
    <dbReference type="NCBI Taxonomy" id="946125"/>
    <lineage>
        <taxon>Eukaryota</taxon>
        <taxon>Fungi</taxon>
        <taxon>Dikarya</taxon>
        <taxon>Ascomycota</taxon>
        <taxon>Pezizomycotina</taxon>
        <taxon>Leotiomycetes</taxon>
        <taxon>Helotiales</taxon>
        <taxon>Drepanopezizaceae</taxon>
        <taxon>Diplocarpon</taxon>
    </lineage>
</organism>
<feature type="region of interest" description="Disordered" evidence="3">
    <location>
        <begin position="72"/>
        <end position="135"/>
    </location>
</feature>
<comment type="caution">
    <text evidence="5">The sequence shown here is derived from an EMBL/GenBank/DDBJ whole genome shotgun (WGS) entry which is preliminary data.</text>
</comment>
<dbReference type="PANTHER" id="PTHR31668:SF29">
    <property type="entry name" value="ZN(2)-C6 FUNGAL-TYPE DOMAIN-CONTAINING PROTEIN"/>
    <property type="match status" value="1"/>
</dbReference>
<dbReference type="InterPro" id="IPR001138">
    <property type="entry name" value="Zn2Cys6_DnaBD"/>
</dbReference>
<dbReference type="SMART" id="SM00906">
    <property type="entry name" value="Fungal_trans"/>
    <property type="match status" value="1"/>
</dbReference>
<gene>
    <name evidence="5" type="ORF">QTJ16_000664</name>
</gene>
<dbReference type="CDD" id="cd00067">
    <property type="entry name" value="GAL4"/>
    <property type="match status" value="1"/>
</dbReference>
<dbReference type="InterPro" id="IPR036864">
    <property type="entry name" value="Zn2-C6_fun-type_DNA-bd_sf"/>
</dbReference>
<evidence type="ECO:0000256" key="1">
    <source>
        <dbReference type="ARBA" id="ARBA00022723"/>
    </source>
</evidence>
<accession>A0AAD9T741</accession>
<keyword evidence="1" id="KW-0479">Metal-binding</keyword>
<evidence type="ECO:0000313" key="6">
    <source>
        <dbReference type="Proteomes" id="UP001285354"/>
    </source>
</evidence>
<evidence type="ECO:0000256" key="3">
    <source>
        <dbReference type="SAM" id="MobiDB-lite"/>
    </source>
</evidence>
<dbReference type="GO" id="GO:0000981">
    <property type="term" value="F:DNA-binding transcription factor activity, RNA polymerase II-specific"/>
    <property type="evidence" value="ECO:0007669"/>
    <property type="project" value="InterPro"/>
</dbReference>
<sequence length="620" mass="68560">MATEDGKQRSGRRTVCDHCRRRRIRCDGEFPCVQCGHASLTCRREHVPRKRGPKRGNGRVLNELRALEVDGAPVSEEHVHVPGSNTTGSHSSGPSSIDQWISDSADARASVSPTTSQQRWHAIASEPQLTEEPSSIFTSDQFRPISPSYFHLIPSCIDLFYEHIYPIMPLVHIPTLRSSSTRALNRSEKNLLYSLCALTSTHMSGKSITAPGPPSWEAAGRFFLDECISVRKSYDFIEDKSLSAVISSYFVSTAFFELNQNRKSWYYLREALTMGQDLRLHDEKSYAGLSPAEILCRQRTFWILYVTERSFAILRHKPLTLSKTPLFPSSVHSYESPSTHTGFMHLVNSYHLLDSSFVDTWNEVTSAPTSTLTYTALQNQLSQPQPSHVSIPDIQKADILVTQQWLRLIVWQSSMRQGLLSSTASDESMTFAYPLKIAHSLLSALSSLPTTSIEVHGMGIFEKIFEIGNTMLDVTHACGRSIPSASHGVAQDPFAVFVKTLSQTPNSQRQFANLLLAKAAEKPTIQRFAQPLAPGLGSGVLDGVGEGVFGTSQWRGSIVGEIGEDSLGTAHAQEGAEREAEQELQETEEAGWTNSSGEADVQDAVWVTNEGNGVWMGKIE</sequence>
<reference evidence="5" key="1">
    <citation type="submission" date="2023-06" db="EMBL/GenBank/DDBJ databases">
        <title>Draft genome of Marssonina rosae.</title>
        <authorList>
            <person name="Cheng Q."/>
        </authorList>
    </citation>
    <scope>NUCLEOTIDE SEQUENCE</scope>
    <source>
        <strain evidence="5">R4</strain>
    </source>
</reference>
<dbReference type="SMART" id="SM00066">
    <property type="entry name" value="GAL4"/>
    <property type="match status" value="1"/>
</dbReference>
<dbReference type="Gene3D" id="4.10.240.10">
    <property type="entry name" value="Zn(2)-C6 fungal-type DNA-binding domain"/>
    <property type="match status" value="1"/>
</dbReference>
<dbReference type="InterPro" id="IPR007219">
    <property type="entry name" value="XnlR_reg_dom"/>
</dbReference>
<evidence type="ECO:0000256" key="2">
    <source>
        <dbReference type="ARBA" id="ARBA00023242"/>
    </source>
</evidence>
<dbReference type="AlphaFoldDB" id="A0AAD9T741"/>
<evidence type="ECO:0000313" key="5">
    <source>
        <dbReference type="EMBL" id="KAK2629844.1"/>
    </source>
</evidence>
<dbReference type="InterPro" id="IPR050797">
    <property type="entry name" value="Carb_Metab_Trans_Reg"/>
</dbReference>
<feature type="compositionally biased region" description="Polar residues" evidence="3">
    <location>
        <begin position="83"/>
        <end position="102"/>
    </location>
</feature>
<dbReference type="GO" id="GO:0003677">
    <property type="term" value="F:DNA binding"/>
    <property type="evidence" value="ECO:0007669"/>
    <property type="project" value="InterPro"/>
</dbReference>
<dbReference type="Pfam" id="PF00172">
    <property type="entry name" value="Zn_clus"/>
    <property type="match status" value="1"/>
</dbReference>
<protein>
    <recommendedName>
        <fullName evidence="4">Zn(2)-C6 fungal-type domain-containing protein</fullName>
    </recommendedName>
</protein>
<dbReference type="CDD" id="cd12148">
    <property type="entry name" value="fungal_TF_MHR"/>
    <property type="match status" value="1"/>
</dbReference>
<feature type="domain" description="Zn(2)-C6 fungal-type" evidence="4">
    <location>
        <begin position="15"/>
        <end position="44"/>
    </location>
</feature>
<keyword evidence="2" id="KW-0539">Nucleus</keyword>
<dbReference type="GO" id="GO:0006351">
    <property type="term" value="P:DNA-templated transcription"/>
    <property type="evidence" value="ECO:0007669"/>
    <property type="project" value="InterPro"/>
</dbReference>
<dbReference type="Pfam" id="PF04082">
    <property type="entry name" value="Fungal_trans"/>
    <property type="match status" value="1"/>
</dbReference>
<dbReference type="GO" id="GO:0008270">
    <property type="term" value="F:zinc ion binding"/>
    <property type="evidence" value="ECO:0007669"/>
    <property type="project" value="InterPro"/>
</dbReference>
<dbReference type="Proteomes" id="UP001285354">
    <property type="component" value="Unassembled WGS sequence"/>
</dbReference>
<name>A0AAD9T741_9HELO</name>
<feature type="region of interest" description="Disordered" evidence="3">
    <location>
        <begin position="568"/>
        <end position="597"/>
    </location>
</feature>
<dbReference type="PROSITE" id="PS50048">
    <property type="entry name" value="ZN2_CY6_FUNGAL_2"/>
    <property type="match status" value="1"/>
</dbReference>
<dbReference type="EMBL" id="JAUBYV010000001">
    <property type="protein sequence ID" value="KAK2629844.1"/>
    <property type="molecule type" value="Genomic_DNA"/>
</dbReference>
<proteinExistence type="predicted"/>
<evidence type="ECO:0000259" key="4">
    <source>
        <dbReference type="PROSITE" id="PS50048"/>
    </source>
</evidence>
<dbReference type="SUPFAM" id="SSF57701">
    <property type="entry name" value="Zn2/Cys6 DNA-binding domain"/>
    <property type="match status" value="1"/>
</dbReference>
<dbReference type="PROSITE" id="PS00463">
    <property type="entry name" value="ZN2_CY6_FUNGAL_1"/>
    <property type="match status" value="1"/>
</dbReference>
<dbReference type="PANTHER" id="PTHR31668">
    <property type="entry name" value="GLUCOSE TRANSPORT TRANSCRIPTION REGULATOR RGT1-RELATED-RELATED"/>
    <property type="match status" value="1"/>
</dbReference>